<dbReference type="InterPro" id="IPR052718">
    <property type="entry name" value="NmrA-type_oxidoreductase"/>
</dbReference>
<reference evidence="2 3" key="1">
    <citation type="submission" date="2019-12" db="EMBL/GenBank/DDBJ databases">
        <title>Chitinophaga sp. strain ysch24 (GDMCC 1.1355), whole genome shotgun sequence.</title>
        <authorList>
            <person name="Zhang X."/>
        </authorList>
    </citation>
    <scope>NUCLEOTIDE SEQUENCE [LARGE SCALE GENOMIC DNA]</scope>
    <source>
        <strain evidence="3">ysch24</strain>
    </source>
</reference>
<proteinExistence type="predicted"/>
<comment type="caution">
    <text evidence="2">The sequence shown here is derived from an EMBL/GenBank/DDBJ whole genome shotgun (WGS) entry which is preliminary data.</text>
</comment>
<keyword evidence="3" id="KW-1185">Reference proteome</keyword>
<accession>A0A7K1TX94</accession>
<feature type="domain" description="NmrA-like" evidence="1">
    <location>
        <begin position="2"/>
        <end position="282"/>
    </location>
</feature>
<gene>
    <name evidence="2" type="ORF">GO493_00560</name>
</gene>
<dbReference type="SUPFAM" id="SSF51735">
    <property type="entry name" value="NAD(P)-binding Rossmann-fold domains"/>
    <property type="match status" value="1"/>
</dbReference>
<dbReference type="EMBL" id="WRXN01000001">
    <property type="protein sequence ID" value="MVT06732.1"/>
    <property type="molecule type" value="Genomic_DNA"/>
</dbReference>
<dbReference type="PANTHER" id="PTHR47129">
    <property type="entry name" value="QUINONE OXIDOREDUCTASE 2"/>
    <property type="match status" value="1"/>
</dbReference>
<dbReference type="InterPro" id="IPR036291">
    <property type="entry name" value="NAD(P)-bd_dom_sf"/>
</dbReference>
<dbReference type="RefSeq" id="WP_157304121.1">
    <property type="nucleotide sequence ID" value="NZ_WRXN01000001.1"/>
</dbReference>
<evidence type="ECO:0000313" key="3">
    <source>
        <dbReference type="Proteomes" id="UP000461730"/>
    </source>
</evidence>
<evidence type="ECO:0000313" key="2">
    <source>
        <dbReference type="EMBL" id="MVT06732.1"/>
    </source>
</evidence>
<dbReference type="Gene3D" id="3.40.50.720">
    <property type="entry name" value="NAD(P)-binding Rossmann-like Domain"/>
    <property type="match status" value="1"/>
</dbReference>
<dbReference type="Pfam" id="PF05368">
    <property type="entry name" value="NmrA"/>
    <property type="match status" value="1"/>
</dbReference>
<protein>
    <submittedName>
        <fullName evidence="2">NAD(P)H-binding protein</fullName>
    </submittedName>
</protein>
<dbReference type="PANTHER" id="PTHR47129:SF1">
    <property type="entry name" value="NMRA-LIKE DOMAIN-CONTAINING PROTEIN"/>
    <property type="match status" value="1"/>
</dbReference>
<name>A0A7K1TX94_9BACT</name>
<dbReference type="CDD" id="cd05269">
    <property type="entry name" value="TMR_SDR_a"/>
    <property type="match status" value="1"/>
</dbReference>
<dbReference type="Proteomes" id="UP000461730">
    <property type="component" value="Unassembled WGS sequence"/>
</dbReference>
<dbReference type="Gene3D" id="3.90.25.10">
    <property type="entry name" value="UDP-galactose 4-epimerase, domain 1"/>
    <property type="match status" value="1"/>
</dbReference>
<organism evidence="2 3">
    <name type="scientific">Chitinophaga tropicalis</name>
    <dbReference type="NCBI Taxonomy" id="2683588"/>
    <lineage>
        <taxon>Bacteria</taxon>
        <taxon>Pseudomonadati</taxon>
        <taxon>Bacteroidota</taxon>
        <taxon>Chitinophagia</taxon>
        <taxon>Chitinophagales</taxon>
        <taxon>Chitinophagaceae</taxon>
        <taxon>Chitinophaga</taxon>
    </lineage>
</organism>
<sequence length="287" mass="31038">MILITGATGVLGKETINFLLKKGYPAGNIIALVRDDSKAADLKASGVVTISGNYDNYNSLLSAMKGVEKVLLVSGNDVVKRGSQHENVVKAAKESGVKHILYTSFHRKNETETSPIAFVAQSHIHTENIIKSSGLTYTILRNNIYLDMLPVFLGKVLETGVFYPAGDAKSAFASRNDMAEATANILAGQGHENKEYNLSNTENISFQDVADILNAITGKTISYLNPDSTTYQKALAEAEVPAEYIGFFAGFAEAIKQGEFASGNTDLEKLLGRKPTSAKEFLTNVYK</sequence>
<evidence type="ECO:0000259" key="1">
    <source>
        <dbReference type="Pfam" id="PF05368"/>
    </source>
</evidence>
<dbReference type="InterPro" id="IPR008030">
    <property type="entry name" value="NmrA-like"/>
</dbReference>
<dbReference type="AlphaFoldDB" id="A0A7K1TX94"/>